<dbReference type="RefSeq" id="WP_345273079.1">
    <property type="nucleotide sequence ID" value="NZ_BAABIM010000006.1"/>
</dbReference>
<dbReference type="Proteomes" id="UP001500621">
    <property type="component" value="Unassembled WGS sequence"/>
</dbReference>
<evidence type="ECO:0000313" key="2">
    <source>
        <dbReference type="Proteomes" id="UP001500621"/>
    </source>
</evidence>
<name>A0ABP8X4K8_9ACTN</name>
<sequence>MTAAPISAPRSTPVTLAPVDILVSVPRRHELRSFCEAVRTAIRFVPLPAAERTVVIADLQDLEEETEREVLRPHVVAALRWKIETLVETYAGGPDLTAQAG</sequence>
<organism evidence="1 2">
    <name type="scientific">Nocardioides nanhaiensis</name>
    <dbReference type="NCBI Taxonomy" id="1476871"/>
    <lineage>
        <taxon>Bacteria</taxon>
        <taxon>Bacillati</taxon>
        <taxon>Actinomycetota</taxon>
        <taxon>Actinomycetes</taxon>
        <taxon>Propionibacteriales</taxon>
        <taxon>Nocardioidaceae</taxon>
        <taxon>Nocardioides</taxon>
    </lineage>
</organism>
<proteinExistence type="predicted"/>
<evidence type="ECO:0000313" key="1">
    <source>
        <dbReference type="EMBL" id="GAA4699730.1"/>
    </source>
</evidence>
<reference evidence="2" key="1">
    <citation type="journal article" date="2019" name="Int. J. Syst. Evol. Microbiol.">
        <title>The Global Catalogue of Microorganisms (GCM) 10K type strain sequencing project: providing services to taxonomists for standard genome sequencing and annotation.</title>
        <authorList>
            <consortium name="The Broad Institute Genomics Platform"/>
            <consortium name="The Broad Institute Genome Sequencing Center for Infectious Disease"/>
            <person name="Wu L."/>
            <person name="Ma J."/>
        </authorList>
    </citation>
    <scope>NUCLEOTIDE SEQUENCE [LARGE SCALE GENOMIC DNA]</scope>
    <source>
        <strain evidence="2">JCM 18127</strain>
    </source>
</reference>
<protein>
    <submittedName>
        <fullName evidence="1">Uncharacterized protein</fullName>
    </submittedName>
</protein>
<dbReference type="EMBL" id="BAABIM010000006">
    <property type="protein sequence ID" value="GAA4699730.1"/>
    <property type="molecule type" value="Genomic_DNA"/>
</dbReference>
<keyword evidence="2" id="KW-1185">Reference proteome</keyword>
<accession>A0ABP8X4K8</accession>
<comment type="caution">
    <text evidence="1">The sequence shown here is derived from an EMBL/GenBank/DDBJ whole genome shotgun (WGS) entry which is preliminary data.</text>
</comment>
<gene>
    <name evidence="1" type="ORF">GCM10023226_43190</name>
</gene>